<evidence type="ECO:0000256" key="2">
    <source>
        <dbReference type="SAM" id="MobiDB-lite"/>
    </source>
</evidence>
<dbReference type="AlphaFoldDB" id="A0A1V3IIE0"/>
<name>A0A1V3IIE0_9PAST</name>
<evidence type="ECO:0000313" key="4">
    <source>
        <dbReference type="EMBL" id="OOF40957.1"/>
    </source>
</evidence>
<keyword evidence="1" id="KW-0175">Coiled coil</keyword>
<accession>A0A1V3IIE0</accession>
<feature type="region of interest" description="Disordered" evidence="2">
    <location>
        <begin position="93"/>
        <end position="115"/>
    </location>
</feature>
<dbReference type="InterPro" id="IPR022538">
    <property type="entry name" value="DUF2570"/>
</dbReference>
<gene>
    <name evidence="4" type="ORF">BKK47_02705</name>
</gene>
<feature type="coiled-coil region" evidence="1">
    <location>
        <begin position="51"/>
        <end position="85"/>
    </location>
</feature>
<organism evidence="4 5">
    <name type="scientific">Rodentibacter mrazii</name>
    <dbReference type="NCBI Taxonomy" id="1908257"/>
    <lineage>
        <taxon>Bacteria</taxon>
        <taxon>Pseudomonadati</taxon>
        <taxon>Pseudomonadota</taxon>
        <taxon>Gammaproteobacteria</taxon>
        <taxon>Pasteurellales</taxon>
        <taxon>Pasteurellaceae</taxon>
        <taxon>Rodentibacter</taxon>
    </lineage>
</organism>
<proteinExistence type="predicted"/>
<evidence type="ECO:0000313" key="5">
    <source>
        <dbReference type="Proteomes" id="UP000189426"/>
    </source>
</evidence>
<keyword evidence="5" id="KW-1185">Reference proteome</keyword>
<dbReference type="EMBL" id="MLHG01000015">
    <property type="protein sequence ID" value="OOF40957.1"/>
    <property type="molecule type" value="Genomic_DNA"/>
</dbReference>
<protein>
    <recommendedName>
        <fullName evidence="6">DUF2570 domain-containing protein</fullName>
    </recommendedName>
</protein>
<dbReference type="Proteomes" id="UP000189426">
    <property type="component" value="Unassembled WGS sequence"/>
</dbReference>
<comment type="caution">
    <text evidence="4">The sequence shown here is derived from an EMBL/GenBank/DDBJ whole genome shotgun (WGS) entry which is preliminary data.</text>
</comment>
<keyword evidence="3" id="KW-1133">Transmembrane helix</keyword>
<feature type="transmembrane region" description="Helical" evidence="3">
    <location>
        <begin position="12"/>
        <end position="29"/>
    </location>
</feature>
<evidence type="ECO:0000256" key="3">
    <source>
        <dbReference type="SAM" id="Phobius"/>
    </source>
</evidence>
<dbReference type="Pfam" id="PF10828">
    <property type="entry name" value="DUF2570"/>
    <property type="match status" value="1"/>
</dbReference>
<keyword evidence="3" id="KW-0472">Membrane</keyword>
<dbReference type="STRING" id="1908257.BKK47_02705"/>
<feature type="compositionally biased region" description="Polar residues" evidence="2">
    <location>
        <begin position="93"/>
        <end position="105"/>
    </location>
</feature>
<dbReference type="RefSeq" id="WP_143529571.1">
    <property type="nucleotide sequence ID" value="NZ_MLHG01000015.1"/>
</dbReference>
<keyword evidence="3" id="KW-0812">Transmembrane</keyword>
<sequence length="115" mass="13119">MLNIFTRFESAIKLTALFLILGLCFWLWVQHNTISDLRAENQSQAQTITKQSAVISQLKSAEEENQRLTLELSKQESESRNKANEVIKSISAQEKSSDAYNSNAPRSVIDFLRQE</sequence>
<evidence type="ECO:0008006" key="6">
    <source>
        <dbReference type="Google" id="ProtNLM"/>
    </source>
</evidence>
<reference evidence="4 5" key="1">
    <citation type="submission" date="2016-10" db="EMBL/GenBank/DDBJ databases">
        <title>Rodentibacter gen. nov. and new species.</title>
        <authorList>
            <person name="Christensen H."/>
        </authorList>
    </citation>
    <scope>NUCLEOTIDE SEQUENCE [LARGE SCALE GENOMIC DNA]</scope>
    <source>
        <strain evidence="4 5">Ppn418</strain>
    </source>
</reference>
<evidence type="ECO:0000256" key="1">
    <source>
        <dbReference type="SAM" id="Coils"/>
    </source>
</evidence>